<dbReference type="PANTHER" id="PTHR24320:SF148">
    <property type="entry name" value="NAD(P)-BINDING ROSSMANN-FOLD SUPERFAMILY PROTEIN"/>
    <property type="match status" value="1"/>
</dbReference>
<dbReference type="KEGG" id="senf:GJR95_32535"/>
<sequence>MGIKTALITGANAGIGLATAKALAQRSFDLILLCRNEQKGLDAQAQVRKANPAVRVDLLTVDLADGNSVRRAAEKIRSDYTRLNVLINNAGYTPATIEFTADGIEKSFYANHIGHFILTYHLLDLLKKTAAQTGDARIISLSSGAHAMGRKARFFRHIDTLSSWAAYGDDKLANLLFAKAAARQLAGTGITSYSVHPGAVRTNFGSDTPGLVGQLFRLAGPFMRTPEVGAQTSVFLASAPLKSIGERNNGAYFADSRPKSPSNRDATDENADWLWERTLAYVAKESVS</sequence>
<dbReference type="Pfam" id="PF00106">
    <property type="entry name" value="adh_short"/>
    <property type="match status" value="1"/>
</dbReference>
<organism evidence="3 4">
    <name type="scientific">Spirosoma endbachense</name>
    <dbReference type="NCBI Taxonomy" id="2666025"/>
    <lineage>
        <taxon>Bacteria</taxon>
        <taxon>Pseudomonadati</taxon>
        <taxon>Bacteroidota</taxon>
        <taxon>Cytophagia</taxon>
        <taxon>Cytophagales</taxon>
        <taxon>Cytophagaceae</taxon>
        <taxon>Spirosoma</taxon>
    </lineage>
</organism>
<dbReference type="PANTHER" id="PTHR24320">
    <property type="entry name" value="RETINOL DEHYDROGENASE"/>
    <property type="match status" value="1"/>
</dbReference>
<dbReference type="InterPro" id="IPR036291">
    <property type="entry name" value="NAD(P)-bd_dom_sf"/>
</dbReference>
<dbReference type="PRINTS" id="PR00081">
    <property type="entry name" value="GDHRDH"/>
</dbReference>
<dbReference type="SUPFAM" id="SSF51735">
    <property type="entry name" value="NAD(P)-binding Rossmann-fold domains"/>
    <property type="match status" value="1"/>
</dbReference>
<accession>A0A6P1W530</accession>
<protein>
    <submittedName>
        <fullName evidence="3">SDR family NAD(P)-dependent oxidoreductase</fullName>
    </submittedName>
</protein>
<keyword evidence="2" id="KW-0560">Oxidoreductase</keyword>
<dbReference type="GO" id="GO:0016491">
    <property type="term" value="F:oxidoreductase activity"/>
    <property type="evidence" value="ECO:0007669"/>
    <property type="project" value="UniProtKB-KW"/>
</dbReference>
<dbReference type="RefSeq" id="WP_162389852.1">
    <property type="nucleotide sequence ID" value="NZ_CP045997.1"/>
</dbReference>
<comment type="similarity">
    <text evidence="1">Belongs to the short-chain dehydrogenases/reductases (SDR) family.</text>
</comment>
<keyword evidence="4" id="KW-1185">Reference proteome</keyword>
<reference evidence="3 4" key="1">
    <citation type="submission" date="2019-11" db="EMBL/GenBank/DDBJ databases">
        <title>Spirosoma endbachense sp. nov., isolated from a natural salt meadow.</title>
        <authorList>
            <person name="Rojas J."/>
            <person name="Ambika Manirajan B."/>
            <person name="Ratering S."/>
            <person name="Suarez C."/>
            <person name="Geissler-Plaum R."/>
            <person name="Schnell S."/>
        </authorList>
    </citation>
    <scope>NUCLEOTIDE SEQUENCE [LARGE SCALE GENOMIC DNA]</scope>
    <source>
        <strain evidence="3 4">I-24</strain>
    </source>
</reference>
<evidence type="ECO:0000256" key="2">
    <source>
        <dbReference type="ARBA" id="ARBA00023002"/>
    </source>
</evidence>
<gene>
    <name evidence="3" type="ORF">GJR95_32535</name>
</gene>
<dbReference type="AlphaFoldDB" id="A0A6P1W530"/>
<dbReference type="EMBL" id="CP045997">
    <property type="protein sequence ID" value="QHV99452.1"/>
    <property type="molecule type" value="Genomic_DNA"/>
</dbReference>
<evidence type="ECO:0000256" key="1">
    <source>
        <dbReference type="ARBA" id="ARBA00006484"/>
    </source>
</evidence>
<evidence type="ECO:0000313" key="4">
    <source>
        <dbReference type="Proteomes" id="UP000464577"/>
    </source>
</evidence>
<name>A0A6P1W530_9BACT</name>
<dbReference type="InterPro" id="IPR002347">
    <property type="entry name" value="SDR_fam"/>
</dbReference>
<proteinExistence type="inferred from homology"/>
<evidence type="ECO:0000313" key="3">
    <source>
        <dbReference type="EMBL" id="QHV99452.1"/>
    </source>
</evidence>
<dbReference type="Proteomes" id="UP000464577">
    <property type="component" value="Chromosome"/>
</dbReference>
<dbReference type="Gene3D" id="3.40.50.720">
    <property type="entry name" value="NAD(P)-binding Rossmann-like Domain"/>
    <property type="match status" value="1"/>
</dbReference>